<dbReference type="RefSeq" id="WP_092722260.1">
    <property type="nucleotide sequence ID" value="NZ_FNGW01000001.1"/>
</dbReference>
<dbReference type="AlphaFoldDB" id="A0A1G9IRJ6"/>
<dbReference type="PANTHER" id="PTHR37293">
    <property type="entry name" value="PHAGE REPLICATION PROTEIN-RELATED"/>
    <property type="match status" value="1"/>
</dbReference>
<dbReference type="InterPro" id="IPR034829">
    <property type="entry name" value="DnaD-like_sf"/>
</dbReference>
<organism evidence="3 4">
    <name type="scientific">Romboutsia lituseburensis DSM 797</name>
    <dbReference type="NCBI Taxonomy" id="1121325"/>
    <lineage>
        <taxon>Bacteria</taxon>
        <taxon>Bacillati</taxon>
        <taxon>Bacillota</taxon>
        <taxon>Clostridia</taxon>
        <taxon>Peptostreptococcales</taxon>
        <taxon>Peptostreptococcaceae</taxon>
        <taxon>Romboutsia</taxon>
    </lineage>
</organism>
<dbReference type="InterPro" id="IPR053162">
    <property type="entry name" value="DnaD"/>
</dbReference>
<proteinExistence type="inferred from homology"/>
<evidence type="ECO:0000313" key="4">
    <source>
        <dbReference type="Proteomes" id="UP000199068"/>
    </source>
</evidence>
<keyword evidence="4" id="KW-1185">Reference proteome</keyword>
<sequence length="308" mass="36646">MAIYRNIQIDYWQDGFILDLTPEEKYFYIYLLTNSKTSQCGIYELPKRIIETETGYNRESVEKLLERFESYGKIVYSNETKEIYVKNWLRHNKINSPKVKKCIENELSKIKNKSFINLFLQQCKAENYIINIDELTTNDEDNLNDTQIQVIEKNIKKQTGKGLATKKANINNKGNYNEEIDKYKILYEQNIGIINNLIETWLYELYKEIDYELFKHAIEIATNKGKMNKAYISGIIKKWRENNIKNINDLNNYEYKIKNRGGKNGEYKHKHSKSKYAQSLEDEDEGLYQKPTKEQLQAARREFEELTK</sequence>
<dbReference type="PANTHER" id="PTHR37293:SF5">
    <property type="entry name" value="DNA REPLICATION PROTEIN"/>
    <property type="match status" value="1"/>
</dbReference>
<accession>A0A1G9IRJ6</accession>
<evidence type="ECO:0000313" key="3">
    <source>
        <dbReference type="EMBL" id="SDL27888.1"/>
    </source>
</evidence>
<reference evidence="3 4" key="1">
    <citation type="submission" date="2016-10" db="EMBL/GenBank/DDBJ databases">
        <authorList>
            <person name="de Groot N.N."/>
        </authorList>
    </citation>
    <scope>NUCLEOTIDE SEQUENCE [LARGE SCALE GENOMIC DNA]</scope>
    <source>
        <strain evidence="3 4">DSM 797</strain>
    </source>
</reference>
<feature type="domain" description="DnaB/C C-terminal" evidence="2">
    <location>
        <begin position="187"/>
        <end position="254"/>
    </location>
</feature>
<dbReference type="EMBL" id="FNGW01000001">
    <property type="protein sequence ID" value="SDL27888.1"/>
    <property type="molecule type" value="Genomic_DNA"/>
</dbReference>
<dbReference type="Proteomes" id="UP000199068">
    <property type="component" value="Unassembled WGS sequence"/>
</dbReference>
<protein>
    <submittedName>
        <fullName evidence="3">DnaD and phage-associated domain-containing protein</fullName>
    </submittedName>
</protein>
<dbReference type="Pfam" id="PF07261">
    <property type="entry name" value="DnaB_2"/>
    <property type="match status" value="1"/>
</dbReference>
<dbReference type="NCBIfam" id="TIGR01446">
    <property type="entry name" value="DnaD_dom"/>
    <property type="match status" value="1"/>
</dbReference>
<dbReference type="STRING" id="1121325.SAMN04515677_101358"/>
<gene>
    <name evidence="3" type="ORF">SAMN04515677_101358</name>
</gene>
<dbReference type="InterPro" id="IPR006343">
    <property type="entry name" value="DnaB/C_C"/>
</dbReference>
<dbReference type="SUPFAM" id="SSF158499">
    <property type="entry name" value="DnaD domain-like"/>
    <property type="match status" value="1"/>
</dbReference>
<name>A0A1G9IRJ6_9FIRM</name>
<dbReference type="Gene3D" id="1.10.10.630">
    <property type="entry name" value="DnaD domain-like"/>
    <property type="match status" value="1"/>
</dbReference>
<comment type="similarity">
    <text evidence="1">Belongs to the DnaB/DnaD family.</text>
</comment>
<evidence type="ECO:0000259" key="2">
    <source>
        <dbReference type="Pfam" id="PF07261"/>
    </source>
</evidence>
<evidence type="ECO:0000256" key="1">
    <source>
        <dbReference type="ARBA" id="ARBA00093462"/>
    </source>
</evidence>